<dbReference type="Gene3D" id="3.40.30.10">
    <property type="entry name" value="Glutaredoxin"/>
    <property type="match status" value="1"/>
</dbReference>
<reference evidence="2" key="1">
    <citation type="journal article" date="2014" name="Front. Microbiol.">
        <title>High frequency of phylogenetically diverse reductive dehalogenase-homologous genes in deep subseafloor sedimentary metagenomes.</title>
        <authorList>
            <person name="Kawai M."/>
            <person name="Futagami T."/>
            <person name="Toyoda A."/>
            <person name="Takaki Y."/>
            <person name="Nishi S."/>
            <person name="Hori S."/>
            <person name="Arai W."/>
            <person name="Tsubouchi T."/>
            <person name="Morono Y."/>
            <person name="Uchiyama I."/>
            <person name="Ito T."/>
            <person name="Fujiyama A."/>
            <person name="Inagaki F."/>
            <person name="Takami H."/>
        </authorList>
    </citation>
    <scope>NUCLEOTIDE SEQUENCE</scope>
    <source>
        <strain evidence="2">Expedition CK06-06</strain>
    </source>
</reference>
<dbReference type="EMBL" id="BARS01002634">
    <property type="protein sequence ID" value="GAF70462.1"/>
    <property type="molecule type" value="Genomic_DNA"/>
</dbReference>
<dbReference type="SUPFAM" id="SSF52833">
    <property type="entry name" value="Thioredoxin-like"/>
    <property type="match status" value="1"/>
</dbReference>
<organism evidence="2">
    <name type="scientific">marine sediment metagenome</name>
    <dbReference type="NCBI Taxonomy" id="412755"/>
    <lineage>
        <taxon>unclassified sequences</taxon>
        <taxon>metagenomes</taxon>
        <taxon>ecological metagenomes</taxon>
    </lineage>
</organism>
<protein>
    <recommendedName>
        <fullName evidence="1">Thioredoxin-like fold domain-containing protein</fullName>
    </recommendedName>
</protein>
<dbReference type="Pfam" id="PF13192">
    <property type="entry name" value="Thioredoxin_3"/>
    <property type="match status" value="1"/>
</dbReference>
<accession>X0S3I4</accession>
<dbReference type="InterPro" id="IPR012336">
    <property type="entry name" value="Thioredoxin-like_fold"/>
</dbReference>
<evidence type="ECO:0000313" key="2">
    <source>
        <dbReference type="EMBL" id="GAF70462.1"/>
    </source>
</evidence>
<comment type="caution">
    <text evidence="2">The sequence shown here is derived from an EMBL/GenBank/DDBJ whole genome shotgun (WGS) entry which is preliminary data.</text>
</comment>
<feature type="non-terminal residue" evidence="2">
    <location>
        <position position="1"/>
    </location>
</feature>
<evidence type="ECO:0000259" key="1">
    <source>
        <dbReference type="Pfam" id="PF13192"/>
    </source>
</evidence>
<feature type="domain" description="Thioredoxin-like fold" evidence="1">
    <location>
        <begin position="1"/>
        <end position="44"/>
    </location>
</feature>
<gene>
    <name evidence="2" type="ORF">S01H1_05055</name>
</gene>
<dbReference type="AlphaFoldDB" id="X0S3I4"/>
<name>X0S3I4_9ZZZZ</name>
<sequence>IEKVQQLADISAAGVLFTPAIAVDGEVKSGGKVLSPEEIKKFLKK</sequence>
<proteinExistence type="predicted"/>
<dbReference type="InterPro" id="IPR036249">
    <property type="entry name" value="Thioredoxin-like_sf"/>
</dbReference>